<evidence type="ECO:0000256" key="1">
    <source>
        <dbReference type="ARBA" id="ARBA00012417"/>
    </source>
</evidence>
<evidence type="ECO:0000256" key="10">
    <source>
        <dbReference type="SAM" id="MobiDB-lite"/>
    </source>
</evidence>
<dbReference type="SMART" id="SM00481">
    <property type="entry name" value="POLIIIAc"/>
    <property type="match status" value="1"/>
</dbReference>
<dbReference type="PANTHER" id="PTHR32294">
    <property type="entry name" value="DNA POLYMERASE III SUBUNIT ALPHA"/>
    <property type="match status" value="1"/>
</dbReference>
<proteinExistence type="predicted"/>
<dbReference type="AlphaFoldDB" id="A0A9W6QCJ4"/>
<sequence>MPAVHLHVASAFSARFGVSRPVELARRAAERGIAALALTDRDTTAGVVRHVRACRQAGVRPILGVDLAVEPADPAPSPAAKAGTAAAGGRSPVRGGAHVVEHPHRITLLATSRSGWAALCRLVSAAHLADGPPVISWACLREHAADGGLLALLGPASEPVRELRRGRADAAERLLAPWIGVFGTQVRLEAVTHCTGGQRPGSLRVAARTVLLGDRAGVPVVLSGAVRYADPGQHVLADVLDAARLLRPVDGRAVDSGRRWLLDAASMREAAHRIVAAAGLGEGRALRLLADTWAAGEECALQPHRDLQLGRAHLPEPHTVGAGPGPGAAGAQLRARCEAELVRRGRHRERRVLERLEDELAVISATGYPVYFLVVDQVVRDVREMGVRVAARGSAAGSLVCHLLGAAVADPLEHGLLFERFLTPRRLDMPDVDLDIEAHRRLDVYHRVIARFGPERTAVTGIAQRYRARQALRAAGLALGLEPDVVDEVTKAFPHVRASGIRAALGELPELRFLARRAERYGRLWELAEGLDGAVAGYAQHPCGLIVTDATLLERLPVQPAPTGGIPMVMADKDDVELGRTAGEDVGDGFGCIKLDLIGMRALSALAYSVREVARTTGRALDLDDPASVPLQDPLALAMVRASDTIGVPGLESPGQQELLSRLVPTTAGDVMTSIALFRPGPVASGMPAALVRTRRGAAPAYPHSDLEPVLRETLGVTVFHEQVIETIATVTGCDLALAEEARRALGDPARRERLAAWFETAAEQRGYDQAVRSAVWSTVSSFANYGFCKAHAAALAVPALQAAWLRAHFPAAHVAGVLEHEPGMWPARVIVADARRHQVPILPLDVNHSTGHYELERHQGVWGVRMALSAVHGITAAEIQRIVASRPYTSLPDLWERARPSRPVTDRLIAVGALDRITGPLQRRDLLLQAADLHRDQHTRDATDGQLPLPATGPTGAAATAAGAGLPEMTDLEKVSAELLHLGVDVSSHLMEHHLVLLRELGTVSARRLADVEAGTTVLVAGIRSSTMAPPTPTGRRALFLTLDGTDGMVDVAVFEDAQEHAARTIFTSGLLLVRGTVTRRGSRRASVTATACWDLTELAELRRDRGLAAVAARLAEQLPHPADPPGLGAGGEPGHRPGPHPPGPTLPRRTAHTSPGVPG</sequence>
<keyword evidence="2" id="KW-0963">Cytoplasm</keyword>
<dbReference type="InterPro" id="IPR004805">
    <property type="entry name" value="DnaE2/DnaE/PolC"/>
</dbReference>
<feature type="region of interest" description="Disordered" evidence="10">
    <location>
        <begin position="938"/>
        <end position="962"/>
    </location>
</feature>
<keyword evidence="6" id="KW-0227">DNA damage</keyword>
<evidence type="ECO:0000256" key="2">
    <source>
        <dbReference type="ARBA" id="ARBA00022490"/>
    </source>
</evidence>
<dbReference type="SUPFAM" id="SSF89550">
    <property type="entry name" value="PHP domain-like"/>
    <property type="match status" value="1"/>
</dbReference>
<dbReference type="Gene3D" id="1.10.150.870">
    <property type="match status" value="1"/>
</dbReference>
<dbReference type="CDD" id="cd04485">
    <property type="entry name" value="DnaE_OBF"/>
    <property type="match status" value="1"/>
</dbReference>
<comment type="caution">
    <text evidence="12">The sequence shown here is derived from an EMBL/GenBank/DDBJ whole genome shotgun (WGS) entry which is preliminary data.</text>
</comment>
<keyword evidence="5" id="KW-0235">DNA replication</keyword>
<dbReference type="GO" id="GO:0006260">
    <property type="term" value="P:DNA replication"/>
    <property type="evidence" value="ECO:0007669"/>
    <property type="project" value="UniProtKB-KW"/>
</dbReference>
<evidence type="ECO:0000256" key="6">
    <source>
        <dbReference type="ARBA" id="ARBA00022763"/>
    </source>
</evidence>
<evidence type="ECO:0000256" key="9">
    <source>
        <dbReference type="ARBA" id="ARBA00049244"/>
    </source>
</evidence>
<dbReference type="Pfam" id="PF17657">
    <property type="entry name" value="DNA_pol3_finger"/>
    <property type="match status" value="1"/>
</dbReference>
<name>A0A9W6QCJ4_9ACTN</name>
<dbReference type="Gene3D" id="3.20.20.140">
    <property type="entry name" value="Metal-dependent hydrolases"/>
    <property type="match status" value="1"/>
</dbReference>
<dbReference type="Pfam" id="PF14579">
    <property type="entry name" value="HHH_6"/>
    <property type="match status" value="1"/>
</dbReference>
<evidence type="ECO:0000259" key="11">
    <source>
        <dbReference type="SMART" id="SM00481"/>
    </source>
</evidence>
<accession>A0A9W6QCJ4</accession>
<evidence type="ECO:0000256" key="8">
    <source>
        <dbReference type="ARBA" id="ARBA00023204"/>
    </source>
</evidence>
<feature type="region of interest" description="Disordered" evidence="10">
    <location>
        <begin position="1119"/>
        <end position="1161"/>
    </location>
</feature>
<protein>
    <recommendedName>
        <fullName evidence="1">DNA-directed DNA polymerase</fullName>
        <ecNumber evidence="1">2.7.7.7</ecNumber>
    </recommendedName>
</protein>
<dbReference type="Gene3D" id="1.10.10.1600">
    <property type="entry name" value="Bacterial DNA polymerase III alpha subunit, thumb domain"/>
    <property type="match status" value="1"/>
</dbReference>
<keyword evidence="4" id="KW-0548">Nucleotidyltransferase</keyword>
<dbReference type="InterPro" id="IPR016195">
    <property type="entry name" value="Pol/histidinol_Pase-like"/>
</dbReference>
<evidence type="ECO:0000313" key="12">
    <source>
        <dbReference type="EMBL" id="GLW73664.1"/>
    </source>
</evidence>
<dbReference type="InterPro" id="IPR041931">
    <property type="entry name" value="DNA_pol3_alpha_thumb_dom"/>
</dbReference>
<evidence type="ECO:0000256" key="4">
    <source>
        <dbReference type="ARBA" id="ARBA00022695"/>
    </source>
</evidence>
<evidence type="ECO:0000256" key="7">
    <source>
        <dbReference type="ARBA" id="ARBA00022932"/>
    </source>
</evidence>
<keyword evidence="8" id="KW-0234">DNA repair</keyword>
<dbReference type="EC" id="2.7.7.7" evidence="1"/>
<keyword evidence="3" id="KW-0808">Transferase</keyword>
<dbReference type="Proteomes" id="UP001165041">
    <property type="component" value="Unassembled WGS sequence"/>
</dbReference>
<feature type="compositionally biased region" description="Low complexity" evidence="10">
    <location>
        <begin position="948"/>
        <end position="962"/>
    </location>
</feature>
<dbReference type="RefSeq" id="WP_285739301.1">
    <property type="nucleotide sequence ID" value="NZ_BSSA01000027.1"/>
</dbReference>
<dbReference type="InterPro" id="IPR029460">
    <property type="entry name" value="DNAPol_HHH"/>
</dbReference>
<evidence type="ECO:0000256" key="5">
    <source>
        <dbReference type="ARBA" id="ARBA00022705"/>
    </source>
</evidence>
<dbReference type="GO" id="GO:0006281">
    <property type="term" value="P:DNA repair"/>
    <property type="evidence" value="ECO:0007669"/>
    <property type="project" value="UniProtKB-KW"/>
</dbReference>
<dbReference type="InterPro" id="IPR003141">
    <property type="entry name" value="Pol/His_phosphatase_N"/>
</dbReference>
<dbReference type="InterPro" id="IPR040982">
    <property type="entry name" value="DNA_pol3_finger"/>
</dbReference>
<organism evidence="12 13">
    <name type="scientific">Kitasatospora phosalacinea</name>
    <dbReference type="NCBI Taxonomy" id="2065"/>
    <lineage>
        <taxon>Bacteria</taxon>
        <taxon>Bacillati</taxon>
        <taxon>Actinomycetota</taxon>
        <taxon>Actinomycetes</taxon>
        <taxon>Kitasatosporales</taxon>
        <taxon>Streptomycetaceae</taxon>
        <taxon>Kitasatospora</taxon>
    </lineage>
</organism>
<feature type="domain" description="Polymerase/histidinol phosphatase N-terminal" evidence="11">
    <location>
        <begin position="4"/>
        <end position="71"/>
    </location>
</feature>
<evidence type="ECO:0000256" key="3">
    <source>
        <dbReference type="ARBA" id="ARBA00022679"/>
    </source>
</evidence>
<gene>
    <name evidence="12" type="ORF">Kpho02_59630</name>
</gene>
<keyword evidence="7 12" id="KW-0239">DNA-directed DNA polymerase</keyword>
<dbReference type="CDD" id="cd07431">
    <property type="entry name" value="PHP_PolIIIA"/>
    <property type="match status" value="1"/>
</dbReference>
<dbReference type="PANTHER" id="PTHR32294:SF4">
    <property type="entry name" value="ERROR-PRONE DNA POLYMERASE"/>
    <property type="match status" value="1"/>
</dbReference>
<dbReference type="InterPro" id="IPR004013">
    <property type="entry name" value="PHP_dom"/>
</dbReference>
<dbReference type="Pfam" id="PF02811">
    <property type="entry name" value="PHP"/>
    <property type="match status" value="1"/>
</dbReference>
<comment type="catalytic activity">
    <reaction evidence="9">
        <text>DNA(n) + a 2'-deoxyribonucleoside 5'-triphosphate = DNA(n+1) + diphosphate</text>
        <dbReference type="Rhea" id="RHEA:22508"/>
        <dbReference type="Rhea" id="RHEA-COMP:17339"/>
        <dbReference type="Rhea" id="RHEA-COMP:17340"/>
        <dbReference type="ChEBI" id="CHEBI:33019"/>
        <dbReference type="ChEBI" id="CHEBI:61560"/>
        <dbReference type="ChEBI" id="CHEBI:173112"/>
        <dbReference type="EC" id="2.7.7.7"/>
    </reaction>
</comment>
<dbReference type="InterPro" id="IPR011708">
    <property type="entry name" value="DNA_pol3_alpha_NTPase_dom"/>
</dbReference>
<dbReference type="EMBL" id="BSSA01000027">
    <property type="protein sequence ID" value="GLW73664.1"/>
    <property type="molecule type" value="Genomic_DNA"/>
</dbReference>
<evidence type="ECO:0000313" key="13">
    <source>
        <dbReference type="Proteomes" id="UP001165041"/>
    </source>
</evidence>
<reference evidence="12" key="1">
    <citation type="submission" date="2023-02" db="EMBL/GenBank/DDBJ databases">
        <title>Kitasatospora phosalacinea NBRC 14627.</title>
        <authorList>
            <person name="Ichikawa N."/>
            <person name="Sato H."/>
            <person name="Tonouchi N."/>
        </authorList>
    </citation>
    <scope>NUCLEOTIDE SEQUENCE</scope>
    <source>
        <strain evidence="12">NBRC 14627</strain>
    </source>
</reference>
<dbReference type="GO" id="GO:0003887">
    <property type="term" value="F:DNA-directed DNA polymerase activity"/>
    <property type="evidence" value="ECO:0007669"/>
    <property type="project" value="UniProtKB-KW"/>
</dbReference>
<dbReference type="GO" id="GO:0008408">
    <property type="term" value="F:3'-5' exonuclease activity"/>
    <property type="evidence" value="ECO:0007669"/>
    <property type="project" value="InterPro"/>
</dbReference>
<dbReference type="Pfam" id="PF07733">
    <property type="entry name" value="DNA_pol3_alpha"/>
    <property type="match status" value="1"/>
</dbReference>